<reference evidence="7" key="1">
    <citation type="submission" date="2023-07" db="EMBL/GenBank/DDBJ databases">
        <title>Description of three actinobacteria isolated from air of manufacturing shop in a pharmaceutical factory.</title>
        <authorList>
            <person name="Zhang D.-F."/>
        </authorList>
    </citation>
    <scope>NUCLEOTIDE SEQUENCE [LARGE SCALE GENOMIC DNA]</scope>
    <source>
        <strain evidence="7">CCTCC AB 207010</strain>
    </source>
</reference>
<dbReference type="Proteomes" id="UP001260872">
    <property type="component" value="Unassembled WGS sequence"/>
</dbReference>
<proteinExistence type="inferred from homology"/>
<evidence type="ECO:0000313" key="7">
    <source>
        <dbReference type="Proteomes" id="UP001260872"/>
    </source>
</evidence>
<gene>
    <name evidence="6" type="ORF">RH857_00920</name>
</gene>
<dbReference type="InterPro" id="IPR004843">
    <property type="entry name" value="Calcineurin-like_PHP"/>
</dbReference>
<dbReference type="RefSeq" id="WP_310536095.1">
    <property type="nucleotide sequence ID" value="NZ_BAAAOC010000008.1"/>
</dbReference>
<keyword evidence="1" id="KW-0479">Metal-binding</keyword>
<evidence type="ECO:0000256" key="2">
    <source>
        <dbReference type="ARBA" id="ARBA00022801"/>
    </source>
</evidence>
<comment type="caution">
    <text evidence="6">The sequence shown here is derived from an EMBL/GenBank/DDBJ whole genome shotgun (WGS) entry which is preliminary data.</text>
</comment>
<keyword evidence="2" id="KW-0378">Hydrolase</keyword>
<keyword evidence="7" id="KW-1185">Reference proteome</keyword>
<comment type="similarity">
    <text evidence="4">Belongs to the cyclic nucleotide phosphodiesterase class-III family.</text>
</comment>
<protein>
    <submittedName>
        <fullName evidence="6">Metallophosphoesterase</fullName>
    </submittedName>
</protein>
<dbReference type="SUPFAM" id="SSF56300">
    <property type="entry name" value="Metallo-dependent phosphatases"/>
    <property type="match status" value="1"/>
</dbReference>
<evidence type="ECO:0000259" key="5">
    <source>
        <dbReference type="Pfam" id="PF00149"/>
    </source>
</evidence>
<evidence type="ECO:0000256" key="1">
    <source>
        <dbReference type="ARBA" id="ARBA00022723"/>
    </source>
</evidence>
<evidence type="ECO:0000313" key="6">
    <source>
        <dbReference type="EMBL" id="MDR5710706.1"/>
    </source>
</evidence>
<dbReference type="Gene3D" id="3.60.21.10">
    <property type="match status" value="1"/>
</dbReference>
<sequence length="201" mass="21253">MSLSLLHLSDIHATLAGPLHGRVDGLARLTELRQQLTSAPVRIDAVIAPGDLIDRTSPEAMPAVLRALDQVAEDLGAPLIPVLGNHDVPAFDRLSGPLAAGHRSLMLGPLRIIVLNSSSGSLDEPQLNWLRQELSHGSVPEWGSVVCLHHSPLASPVPALRGKGLRNGHELAEVLTGSDVRLILTGHYHHVQAGALASVPV</sequence>
<feature type="domain" description="Calcineurin-like phosphoesterase" evidence="5">
    <location>
        <begin position="4"/>
        <end position="190"/>
    </location>
</feature>
<keyword evidence="3" id="KW-0408">Iron</keyword>
<accession>A0ABU1FPZ2</accession>
<evidence type="ECO:0000256" key="4">
    <source>
        <dbReference type="ARBA" id="ARBA00025742"/>
    </source>
</evidence>
<dbReference type="Pfam" id="PF00149">
    <property type="entry name" value="Metallophos"/>
    <property type="match status" value="1"/>
</dbReference>
<dbReference type="PANTHER" id="PTHR42988">
    <property type="entry name" value="PHOSPHOHYDROLASE"/>
    <property type="match status" value="1"/>
</dbReference>
<dbReference type="EMBL" id="JAVKGT010000001">
    <property type="protein sequence ID" value="MDR5710706.1"/>
    <property type="molecule type" value="Genomic_DNA"/>
</dbReference>
<dbReference type="InterPro" id="IPR029052">
    <property type="entry name" value="Metallo-depent_PP-like"/>
</dbReference>
<dbReference type="PANTHER" id="PTHR42988:SF2">
    <property type="entry name" value="CYCLIC NUCLEOTIDE PHOSPHODIESTERASE CBUA0032-RELATED"/>
    <property type="match status" value="1"/>
</dbReference>
<evidence type="ECO:0000256" key="3">
    <source>
        <dbReference type="ARBA" id="ARBA00023004"/>
    </source>
</evidence>
<name>A0ABU1FPZ2_9MICC</name>
<dbReference type="InterPro" id="IPR050884">
    <property type="entry name" value="CNP_phosphodiesterase-III"/>
</dbReference>
<organism evidence="6 7">
    <name type="scientific">Nesterenkonia flava</name>
    <dbReference type="NCBI Taxonomy" id="469799"/>
    <lineage>
        <taxon>Bacteria</taxon>
        <taxon>Bacillati</taxon>
        <taxon>Actinomycetota</taxon>
        <taxon>Actinomycetes</taxon>
        <taxon>Micrococcales</taxon>
        <taxon>Micrococcaceae</taxon>
        <taxon>Nesterenkonia</taxon>
    </lineage>
</organism>